<dbReference type="EMBL" id="BQNB010020613">
    <property type="protein sequence ID" value="GJT97787.1"/>
    <property type="molecule type" value="Genomic_DNA"/>
</dbReference>
<feature type="region of interest" description="Disordered" evidence="1">
    <location>
        <begin position="1"/>
        <end position="32"/>
    </location>
</feature>
<keyword evidence="3" id="KW-1185">Reference proteome</keyword>
<accession>A0ABQ5ICB0</accession>
<name>A0ABQ5ICB0_9ASTR</name>
<evidence type="ECO:0000256" key="1">
    <source>
        <dbReference type="SAM" id="MobiDB-lite"/>
    </source>
</evidence>
<evidence type="ECO:0000313" key="3">
    <source>
        <dbReference type="Proteomes" id="UP001151760"/>
    </source>
</evidence>
<evidence type="ECO:0000313" key="2">
    <source>
        <dbReference type="EMBL" id="GJT97787.1"/>
    </source>
</evidence>
<proteinExistence type="predicted"/>
<dbReference type="Proteomes" id="UP001151760">
    <property type="component" value="Unassembled WGS sequence"/>
</dbReference>
<reference evidence="2" key="2">
    <citation type="submission" date="2022-01" db="EMBL/GenBank/DDBJ databases">
        <authorList>
            <person name="Yamashiro T."/>
            <person name="Shiraishi A."/>
            <person name="Satake H."/>
            <person name="Nakayama K."/>
        </authorList>
    </citation>
    <scope>NUCLEOTIDE SEQUENCE</scope>
</reference>
<organism evidence="2 3">
    <name type="scientific">Tanacetum coccineum</name>
    <dbReference type="NCBI Taxonomy" id="301880"/>
    <lineage>
        <taxon>Eukaryota</taxon>
        <taxon>Viridiplantae</taxon>
        <taxon>Streptophyta</taxon>
        <taxon>Embryophyta</taxon>
        <taxon>Tracheophyta</taxon>
        <taxon>Spermatophyta</taxon>
        <taxon>Magnoliopsida</taxon>
        <taxon>eudicotyledons</taxon>
        <taxon>Gunneridae</taxon>
        <taxon>Pentapetalae</taxon>
        <taxon>asterids</taxon>
        <taxon>campanulids</taxon>
        <taxon>Asterales</taxon>
        <taxon>Asteraceae</taxon>
        <taxon>Asteroideae</taxon>
        <taxon>Anthemideae</taxon>
        <taxon>Anthemidinae</taxon>
        <taxon>Tanacetum</taxon>
    </lineage>
</organism>
<reference evidence="2" key="1">
    <citation type="journal article" date="2022" name="Int. J. Mol. Sci.">
        <title>Draft Genome of Tanacetum Coccineum: Genomic Comparison of Closely Related Tanacetum-Family Plants.</title>
        <authorList>
            <person name="Yamashiro T."/>
            <person name="Shiraishi A."/>
            <person name="Nakayama K."/>
            <person name="Satake H."/>
        </authorList>
    </citation>
    <scope>NUCLEOTIDE SEQUENCE</scope>
</reference>
<gene>
    <name evidence="2" type="ORF">Tco_1093305</name>
</gene>
<comment type="caution">
    <text evidence="2">The sequence shown here is derived from an EMBL/GenBank/DDBJ whole genome shotgun (WGS) entry which is preliminary data.</text>
</comment>
<protein>
    <submittedName>
        <fullName evidence="2">Uncharacterized protein</fullName>
    </submittedName>
</protein>
<sequence>MMTPLPTSNNNSQMHNDNMASVPAKPATATEEVVPAHTITETYKNTTPEKHAYFDAKAEAIHLILTGIGHDIYPTVDACTTTKEMWTAIERLQQGESLNKQDVK</sequence>
<feature type="compositionally biased region" description="Polar residues" evidence="1">
    <location>
        <begin position="1"/>
        <end position="19"/>
    </location>
</feature>